<feature type="compositionally biased region" description="Low complexity" evidence="1">
    <location>
        <begin position="87"/>
        <end position="105"/>
    </location>
</feature>
<feature type="compositionally biased region" description="Polar residues" evidence="1">
    <location>
        <begin position="444"/>
        <end position="544"/>
    </location>
</feature>
<feature type="compositionally biased region" description="Polar residues" evidence="1">
    <location>
        <begin position="552"/>
        <end position="568"/>
    </location>
</feature>
<comment type="caution">
    <text evidence="2">The sequence shown here is derived from an EMBL/GenBank/DDBJ whole genome shotgun (WGS) entry which is preliminary data.</text>
</comment>
<reference evidence="3" key="1">
    <citation type="journal article" date="2019" name="Nat. Commun.">
        <title>Expansion of phycobilisome linker gene families in mesophilic red algae.</title>
        <authorList>
            <person name="Lee J."/>
            <person name="Kim D."/>
            <person name="Bhattacharya D."/>
            <person name="Yoon H.S."/>
        </authorList>
    </citation>
    <scope>NUCLEOTIDE SEQUENCE [LARGE SCALE GENOMIC DNA]</scope>
    <source>
        <strain evidence="3">CCMP 1328</strain>
    </source>
</reference>
<feature type="region of interest" description="Disordered" evidence="1">
    <location>
        <begin position="1"/>
        <end position="126"/>
    </location>
</feature>
<evidence type="ECO:0000313" key="2">
    <source>
        <dbReference type="EMBL" id="KAA8494567.1"/>
    </source>
</evidence>
<dbReference type="AlphaFoldDB" id="A0A5J4YVY3"/>
<feature type="compositionally biased region" description="Low complexity" evidence="1">
    <location>
        <begin position="597"/>
        <end position="608"/>
    </location>
</feature>
<feature type="compositionally biased region" description="Low complexity" evidence="1">
    <location>
        <begin position="61"/>
        <end position="79"/>
    </location>
</feature>
<proteinExistence type="predicted"/>
<feature type="compositionally biased region" description="Polar residues" evidence="1">
    <location>
        <begin position="111"/>
        <end position="123"/>
    </location>
</feature>
<name>A0A5J4YVY3_PORPP</name>
<sequence>MARDDSLGSAGYEMSRDSSEVSTAYSLQDAPALVIQGSGPSTGSSSRADSEVPRPVARIPSSAAASSKSSQSLARAASADPQQNGGSRNTSRSASVRSNASSHAAQGSMPRASSQKTATTFGTNDGLPRTYTESMYGVRRRTSSAWSEIPDIDHKPGMTLSLKEPAFRFKPYGKNWASDMICLTGNAIRMEMKDFYSVLWMMMRRGAYLNSTDLDEFYGWWHEFAFFFEIFLQFEDQIFYPWVYAAGCGHSMPELLQNHLRGEEFFELMRLAVLIETSNQLFSTRAPEIALLMIADVADNFAIRLLRYLATKESGLPDLLITSYDVNEKKVVERSMNKFFVDMTRFPHGTAFIMRGFKHPGEVNTWTMKTLTDKEVPPFKKSRQWIQTVHLRRVELQREKLLLFGDMKLQEEQQSDPARTDYMAMTGQSPGGSRIMSFAVGLSSGKNSRATSQAGSRQPSNVAGSRQASNVQGSQAGGSRQASNVQGSQTGGSRQASNVQGSQAGGSRQASNVQGSQAGGSRQASNVQGSQAGGSRQASNVQGSQAGGSRPVSRNASSVKQPAASSAKQPAVPIVRQPSTATTTTNEHSLQSAPRMSSGVSTTSSLPSEYSVGDLL</sequence>
<evidence type="ECO:0000313" key="3">
    <source>
        <dbReference type="Proteomes" id="UP000324585"/>
    </source>
</evidence>
<evidence type="ECO:0000256" key="1">
    <source>
        <dbReference type="SAM" id="MobiDB-lite"/>
    </source>
</evidence>
<keyword evidence="3" id="KW-1185">Reference proteome</keyword>
<organism evidence="2 3">
    <name type="scientific">Porphyridium purpureum</name>
    <name type="common">Red alga</name>
    <name type="synonym">Porphyridium cruentum</name>
    <dbReference type="NCBI Taxonomy" id="35688"/>
    <lineage>
        <taxon>Eukaryota</taxon>
        <taxon>Rhodophyta</taxon>
        <taxon>Bangiophyceae</taxon>
        <taxon>Porphyridiales</taxon>
        <taxon>Porphyridiaceae</taxon>
        <taxon>Porphyridium</taxon>
    </lineage>
</organism>
<accession>A0A5J4YVY3</accession>
<protein>
    <submittedName>
        <fullName evidence="2">Uncharacterized protein</fullName>
    </submittedName>
</protein>
<feature type="compositionally biased region" description="Polar residues" evidence="1">
    <location>
        <begin position="38"/>
        <end position="47"/>
    </location>
</feature>
<gene>
    <name evidence="2" type="ORF">FVE85_2808</name>
</gene>
<dbReference type="Proteomes" id="UP000324585">
    <property type="component" value="Unassembled WGS sequence"/>
</dbReference>
<feature type="compositionally biased region" description="Polar residues" evidence="1">
    <location>
        <begin position="577"/>
        <end position="595"/>
    </location>
</feature>
<dbReference type="EMBL" id="VRMN01000004">
    <property type="protein sequence ID" value="KAA8494567.1"/>
    <property type="molecule type" value="Genomic_DNA"/>
</dbReference>
<feature type="region of interest" description="Disordered" evidence="1">
    <location>
        <begin position="412"/>
        <end position="616"/>
    </location>
</feature>